<dbReference type="InterPro" id="IPR002498">
    <property type="entry name" value="PInositol-4-P-4/5-kinase_core"/>
</dbReference>
<evidence type="ECO:0000256" key="1">
    <source>
        <dbReference type="PROSITE-ProRule" id="PRU00781"/>
    </source>
</evidence>
<dbReference type="Proteomes" id="UP000001514">
    <property type="component" value="Unassembled WGS sequence"/>
</dbReference>
<evidence type="ECO:0000259" key="2">
    <source>
        <dbReference type="PROSITE" id="PS51455"/>
    </source>
</evidence>
<gene>
    <name evidence="3" type="ORF">SELMODRAFT_414116</name>
</gene>
<dbReference type="Gene3D" id="3.30.810.10">
    <property type="entry name" value="2-Layer Sandwich"/>
    <property type="match status" value="1"/>
</dbReference>
<dbReference type="PROSITE" id="PS51455">
    <property type="entry name" value="PIPK"/>
    <property type="match status" value="1"/>
</dbReference>
<dbReference type="PANTHER" id="PTHR45748:SF7">
    <property type="entry name" value="1-PHOSPHATIDYLINOSITOL 3-PHOSPHATE 5-KINASE-RELATED"/>
    <property type="match status" value="1"/>
</dbReference>
<dbReference type="KEGG" id="smo:SELMODRAFT_414116"/>
<feature type="domain" description="PIPK" evidence="2">
    <location>
        <begin position="53"/>
        <end position="356"/>
    </location>
</feature>
<dbReference type="GO" id="GO:0052742">
    <property type="term" value="F:phosphatidylinositol kinase activity"/>
    <property type="evidence" value="ECO:0007669"/>
    <property type="project" value="InterPro"/>
</dbReference>
<keyword evidence="1" id="KW-0418">Kinase</keyword>
<dbReference type="InterPro" id="IPR027484">
    <property type="entry name" value="PInositol-4-P-5-kinase_N"/>
</dbReference>
<dbReference type="InterPro" id="IPR027483">
    <property type="entry name" value="PInositol-4-P-4/5-kinase_C_sf"/>
</dbReference>
<dbReference type="PANTHER" id="PTHR45748">
    <property type="entry name" value="1-PHOSPHATIDYLINOSITOL 3-PHOSPHATE 5-KINASE-RELATED"/>
    <property type="match status" value="1"/>
</dbReference>
<evidence type="ECO:0000313" key="3">
    <source>
        <dbReference type="EMBL" id="EFJ25279.1"/>
    </source>
</evidence>
<protein>
    <recommendedName>
        <fullName evidence="2">PIPK domain-containing protein</fullName>
    </recommendedName>
</protein>
<keyword evidence="1" id="KW-0067">ATP-binding</keyword>
<organism evidence="4">
    <name type="scientific">Selaginella moellendorffii</name>
    <name type="common">Spikemoss</name>
    <dbReference type="NCBI Taxonomy" id="88036"/>
    <lineage>
        <taxon>Eukaryota</taxon>
        <taxon>Viridiplantae</taxon>
        <taxon>Streptophyta</taxon>
        <taxon>Embryophyta</taxon>
        <taxon>Tracheophyta</taxon>
        <taxon>Lycopodiopsida</taxon>
        <taxon>Selaginellales</taxon>
        <taxon>Selaginellaceae</taxon>
        <taxon>Selaginella</taxon>
    </lineage>
</organism>
<reference evidence="3 4" key="1">
    <citation type="journal article" date="2011" name="Science">
        <title>The Selaginella genome identifies genetic changes associated with the evolution of vascular plants.</title>
        <authorList>
            <person name="Banks J.A."/>
            <person name="Nishiyama T."/>
            <person name="Hasebe M."/>
            <person name="Bowman J.L."/>
            <person name="Gribskov M."/>
            <person name="dePamphilis C."/>
            <person name="Albert V.A."/>
            <person name="Aono N."/>
            <person name="Aoyama T."/>
            <person name="Ambrose B.A."/>
            <person name="Ashton N.W."/>
            <person name="Axtell M.J."/>
            <person name="Barker E."/>
            <person name="Barker M.S."/>
            <person name="Bennetzen J.L."/>
            <person name="Bonawitz N.D."/>
            <person name="Chapple C."/>
            <person name="Cheng C."/>
            <person name="Correa L.G."/>
            <person name="Dacre M."/>
            <person name="DeBarry J."/>
            <person name="Dreyer I."/>
            <person name="Elias M."/>
            <person name="Engstrom E.M."/>
            <person name="Estelle M."/>
            <person name="Feng L."/>
            <person name="Finet C."/>
            <person name="Floyd S.K."/>
            <person name="Frommer W.B."/>
            <person name="Fujita T."/>
            <person name="Gramzow L."/>
            <person name="Gutensohn M."/>
            <person name="Harholt J."/>
            <person name="Hattori M."/>
            <person name="Heyl A."/>
            <person name="Hirai T."/>
            <person name="Hiwatashi Y."/>
            <person name="Ishikawa M."/>
            <person name="Iwata M."/>
            <person name="Karol K.G."/>
            <person name="Koehler B."/>
            <person name="Kolukisaoglu U."/>
            <person name="Kubo M."/>
            <person name="Kurata T."/>
            <person name="Lalonde S."/>
            <person name="Li K."/>
            <person name="Li Y."/>
            <person name="Litt A."/>
            <person name="Lyons E."/>
            <person name="Manning G."/>
            <person name="Maruyama T."/>
            <person name="Michael T.P."/>
            <person name="Mikami K."/>
            <person name="Miyazaki S."/>
            <person name="Morinaga S."/>
            <person name="Murata T."/>
            <person name="Mueller-Roeber B."/>
            <person name="Nelson D.R."/>
            <person name="Obara M."/>
            <person name="Oguri Y."/>
            <person name="Olmstead R.G."/>
            <person name="Onodera N."/>
            <person name="Petersen B.L."/>
            <person name="Pils B."/>
            <person name="Prigge M."/>
            <person name="Rensing S.A."/>
            <person name="Riano-Pachon D.M."/>
            <person name="Roberts A.W."/>
            <person name="Sato Y."/>
            <person name="Scheller H.V."/>
            <person name="Schulz B."/>
            <person name="Schulz C."/>
            <person name="Shakirov E.V."/>
            <person name="Shibagaki N."/>
            <person name="Shinohara N."/>
            <person name="Shippen D.E."/>
            <person name="Soerensen I."/>
            <person name="Sotooka R."/>
            <person name="Sugimoto N."/>
            <person name="Sugita M."/>
            <person name="Sumikawa N."/>
            <person name="Tanurdzic M."/>
            <person name="Theissen G."/>
            <person name="Ulvskov P."/>
            <person name="Wakazuki S."/>
            <person name="Weng J.K."/>
            <person name="Willats W.W."/>
            <person name="Wipf D."/>
            <person name="Wolf P.G."/>
            <person name="Yang L."/>
            <person name="Zimmer A.D."/>
            <person name="Zhu Q."/>
            <person name="Mitros T."/>
            <person name="Hellsten U."/>
            <person name="Loque D."/>
            <person name="Otillar R."/>
            <person name="Salamov A."/>
            <person name="Schmutz J."/>
            <person name="Shapiro H."/>
            <person name="Lindquist E."/>
            <person name="Lucas S."/>
            <person name="Rokhsar D."/>
            <person name="Grigoriev I.V."/>
        </authorList>
    </citation>
    <scope>NUCLEOTIDE SEQUENCE [LARGE SCALE GENOMIC DNA]</scope>
</reference>
<dbReference type="GO" id="GO:0046488">
    <property type="term" value="P:phosphatidylinositol metabolic process"/>
    <property type="evidence" value="ECO:0007669"/>
    <property type="project" value="UniProtKB-UniRule"/>
</dbReference>
<dbReference type="AlphaFoldDB" id="D8RRP6"/>
<sequence length="374" mass="42682">MESASDLLLTEIQDPGLWRGEEEFSFNHQSFAAHVISTFYRFSSVSDGLHVLLPADIRNSGIRRASPLLMDKSQPAWAPWVALAVEHCNNANPTKYKIVKRGKDIVFSQRKANPRDVEVEILCADDFHNLRTRCSFPQDPEFANSLATVRHCSMPSRKSPALWSRTQIDGDFVIKEVDAELLASFERISDRYFEYVDILCEERLRTMLVLAIAVLKVRMLGGAEHILLVMEALSSTATLYRQYDLKGLQERAGGISDGTLQGPLTLQAKDHETFFEILARDTFFLQEAEVFDYSLMVYHVPGRNELVVGIIDYLRYFTPVKHAFVALLKTLDGKPRSALHPKQYRKRMLEAFAKYFPCASSVHKLKIQFRRSSE</sequence>
<dbReference type="Gramene" id="EFJ25279">
    <property type="protein sequence ID" value="EFJ25279"/>
    <property type="gene ID" value="SELMODRAFT_414116"/>
</dbReference>
<dbReference type="eggNOG" id="KOG0230">
    <property type="taxonomic scope" value="Eukaryota"/>
</dbReference>
<keyword evidence="1" id="KW-0547">Nucleotide-binding</keyword>
<dbReference type="GO" id="GO:0005524">
    <property type="term" value="F:ATP binding"/>
    <property type="evidence" value="ECO:0007669"/>
    <property type="project" value="UniProtKB-UniRule"/>
</dbReference>
<evidence type="ECO:0000313" key="4">
    <source>
        <dbReference type="Proteomes" id="UP000001514"/>
    </source>
</evidence>
<dbReference type="Gene3D" id="3.30.800.10">
    <property type="entry name" value="Phosphatidylinositol Phosphate Kinase II Beta"/>
    <property type="match status" value="1"/>
</dbReference>
<keyword evidence="1" id="KW-0808">Transferase</keyword>
<dbReference type="HOGENOM" id="CLU_740560_0_0_1"/>
<keyword evidence="4" id="KW-1185">Reference proteome</keyword>
<dbReference type="InParanoid" id="D8RRP6"/>
<accession>D8RRP6</accession>
<dbReference type="Pfam" id="PF01504">
    <property type="entry name" value="PIP5K"/>
    <property type="match status" value="1"/>
</dbReference>
<dbReference type="STRING" id="88036.D8RRP6"/>
<dbReference type="SMART" id="SM00330">
    <property type="entry name" value="PIPKc"/>
    <property type="match status" value="1"/>
</dbReference>
<name>D8RRP6_SELML</name>
<dbReference type="SUPFAM" id="SSF56104">
    <property type="entry name" value="SAICAR synthase-like"/>
    <property type="match status" value="1"/>
</dbReference>
<proteinExistence type="predicted"/>
<dbReference type="EMBL" id="GL377587">
    <property type="protein sequence ID" value="EFJ25279.1"/>
    <property type="molecule type" value="Genomic_DNA"/>
</dbReference>